<protein>
    <submittedName>
        <fullName evidence="2">Polysaccharide deacetylase family protein</fullName>
    </submittedName>
</protein>
<name>A0A559KER0_9BACL</name>
<dbReference type="PROSITE" id="PS51677">
    <property type="entry name" value="NODB"/>
    <property type="match status" value="1"/>
</dbReference>
<keyword evidence="3" id="KW-1185">Reference proteome</keyword>
<dbReference type="GO" id="GO:0016020">
    <property type="term" value="C:membrane"/>
    <property type="evidence" value="ECO:0007669"/>
    <property type="project" value="TreeGrafter"/>
</dbReference>
<dbReference type="CDD" id="cd10950">
    <property type="entry name" value="CE4_BsYlxY_like"/>
    <property type="match status" value="1"/>
</dbReference>
<dbReference type="InterPro" id="IPR050248">
    <property type="entry name" value="Polysacc_deacetylase_ArnD"/>
</dbReference>
<proteinExistence type="predicted"/>
<comment type="caution">
    <text evidence="2">The sequence shown here is derived from an EMBL/GenBank/DDBJ whole genome shotgun (WGS) entry which is preliminary data.</text>
</comment>
<dbReference type="EMBL" id="VNJI01000007">
    <property type="protein sequence ID" value="TVY10608.1"/>
    <property type="molecule type" value="Genomic_DNA"/>
</dbReference>
<dbReference type="PANTHER" id="PTHR10587:SF80">
    <property type="entry name" value="CHITOOLIGOSACCHARIDE DEACETYLASE"/>
    <property type="match status" value="1"/>
</dbReference>
<evidence type="ECO:0000313" key="3">
    <source>
        <dbReference type="Proteomes" id="UP000317036"/>
    </source>
</evidence>
<dbReference type="Pfam" id="PF01522">
    <property type="entry name" value="Polysacc_deac_1"/>
    <property type="match status" value="1"/>
</dbReference>
<feature type="domain" description="NodB homology" evidence="1">
    <location>
        <begin position="149"/>
        <end position="325"/>
    </location>
</feature>
<dbReference type="RefSeq" id="WP_144845190.1">
    <property type="nucleotide sequence ID" value="NZ_VNJI01000007.1"/>
</dbReference>
<evidence type="ECO:0000259" key="1">
    <source>
        <dbReference type="PROSITE" id="PS51677"/>
    </source>
</evidence>
<dbReference type="SUPFAM" id="SSF88713">
    <property type="entry name" value="Glycoside hydrolase/deacetylase"/>
    <property type="match status" value="1"/>
</dbReference>
<dbReference type="GO" id="GO:0016810">
    <property type="term" value="F:hydrolase activity, acting on carbon-nitrogen (but not peptide) bonds"/>
    <property type="evidence" value="ECO:0007669"/>
    <property type="project" value="InterPro"/>
</dbReference>
<sequence>MKRYQLLFASLCFGGMLIGLQKSSAVDRFVEYAKLHSGEMAVTGYGLSEMPPANHVWNNREERKAQARDQILAEAAKRRIPPVNATVDRVWKAIPGYNGLEVDVEKTMQLNEQQSFPNPPKLVFREVPPEVSLEQLGAQPIYKGNPSKRMVGLMINVAWGNEYLAPMLETLRKENVHATFFFDGSWLKKNIPTARKIIEAGHEAGNHAYTHKDMSKLGREQATSEISRTEALLKNELGLQNKLFAPPSGDFNQSTVEIAHDMKLKTILWTIDTVDWMKPSPETIVRKISTRVEPGSLILMHPTDSSNRALQQMIREIKNKGLALGTVSEVISPSRIPEVESTLQ</sequence>
<dbReference type="Proteomes" id="UP000317036">
    <property type="component" value="Unassembled WGS sequence"/>
</dbReference>
<dbReference type="InterPro" id="IPR002509">
    <property type="entry name" value="NODB_dom"/>
</dbReference>
<accession>A0A559KER0</accession>
<dbReference type="OrthoDB" id="9812065at2"/>
<organism evidence="2 3">
    <name type="scientific">Paenibacillus cremeus</name>
    <dbReference type="NCBI Taxonomy" id="2163881"/>
    <lineage>
        <taxon>Bacteria</taxon>
        <taxon>Bacillati</taxon>
        <taxon>Bacillota</taxon>
        <taxon>Bacilli</taxon>
        <taxon>Bacillales</taxon>
        <taxon>Paenibacillaceae</taxon>
        <taxon>Paenibacillus</taxon>
    </lineage>
</organism>
<dbReference type="PANTHER" id="PTHR10587">
    <property type="entry name" value="GLYCOSYL TRANSFERASE-RELATED"/>
    <property type="match status" value="1"/>
</dbReference>
<reference evidence="2 3" key="1">
    <citation type="submission" date="2019-07" db="EMBL/GenBank/DDBJ databases">
        <authorList>
            <person name="Kim J."/>
        </authorList>
    </citation>
    <scope>NUCLEOTIDE SEQUENCE [LARGE SCALE GENOMIC DNA]</scope>
    <source>
        <strain evidence="2 3">JC52</strain>
    </source>
</reference>
<dbReference type="InterPro" id="IPR011330">
    <property type="entry name" value="Glyco_hydro/deAcase_b/a-brl"/>
</dbReference>
<dbReference type="GO" id="GO:0005975">
    <property type="term" value="P:carbohydrate metabolic process"/>
    <property type="evidence" value="ECO:0007669"/>
    <property type="project" value="InterPro"/>
</dbReference>
<gene>
    <name evidence="2" type="ORF">FPZ49_07690</name>
</gene>
<evidence type="ECO:0000313" key="2">
    <source>
        <dbReference type="EMBL" id="TVY10608.1"/>
    </source>
</evidence>
<dbReference type="Gene3D" id="3.20.20.370">
    <property type="entry name" value="Glycoside hydrolase/deacetylase"/>
    <property type="match status" value="1"/>
</dbReference>
<dbReference type="AlphaFoldDB" id="A0A559KER0"/>